<protein>
    <submittedName>
        <fullName evidence="1">Uncharacterized protein</fullName>
    </submittedName>
</protein>
<reference evidence="2" key="1">
    <citation type="submission" date="2005-09" db="EMBL/GenBank/DDBJ databases">
        <title>Complete genome sequence of Clostridium kluyveri and comparative genomics of Clostridia species.</title>
        <authorList>
            <person name="Inui M."/>
            <person name="Nonaka H."/>
            <person name="Shinoda Y."/>
            <person name="Ikenaga Y."/>
            <person name="Abe M."/>
            <person name="Naito K."/>
            <person name="Vertes A.A."/>
            <person name="Yukawa H."/>
        </authorList>
    </citation>
    <scope>NUCLEOTIDE SEQUENCE [LARGE SCALE GENOMIC DNA]</scope>
    <source>
        <strain evidence="2">NBRC 12016</strain>
    </source>
</reference>
<dbReference type="Proteomes" id="UP000007969">
    <property type="component" value="Chromosome"/>
</dbReference>
<dbReference type="EMBL" id="AP009049">
    <property type="protein sequence ID" value="BAH06778.1"/>
    <property type="molecule type" value="Genomic_DNA"/>
</dbReference>
<accession>B9E2Q3</accession>
<evidence type="ECO:0000313" key="1">
    <source>
        <dbReference type="EMBL" id="BAH06778.1"/>
    </source>
</evidence>
<dbReference type="KEGG" id="ckr:CKR_1727"/>
<sequence length="144" mass="16393">MYRKKQFYNWFRCGDKPMITAERRKRDINWSIAQNPTEISFTKVVKEIVNGHFAEVSKDITLTVRIFPQKTYDSSITVSSGTIGTSYKNTAYGMLADSEADLSVDSKTSIEFDCSYGHMKVKNVYPQIINGEICGYDCGLEKVM</sequence>
<name>B9E2Q3_CLOK1</name>
<proteinExistence type="predicted"/>
<evidence type="ECO:0000313" key="2">
    <source>
        <dbReference type="Proteomes" id="UP000007969"/>
    </source>
</evidence>
<dbReference type="AlphaFoldDB" id="B9E2Q3"/>
<dbReference type="HOGENOM" id="CLU_159833_0_0_9"/>
<organism evidence="1 2">
    <name type="scientific">Clostridium kluyveri (strain NBRC 12016)</name>
    <dbReference type="NCBI Taxonomy" id="583346"/>
    <lineage>
        <taxon>Bacteria</taxon>
        <taxon>Bacillati</taxon>
        <taxon>Bacillota</taxon>
        <taxon>Clostridia</taxon>
        <taxon>Eubacteriales</taxon>
        <taxon>Clostridiaceae</taxon>
        <taxon>Clostridium</taxon>
    </lineage>
</organism>
<gene>
    <name evidence="1" type="ordered locus">CKR_1727</name>
</gene>